<sequence length="120" mass="13464">MTKLRSDAAIRRDLILDAADAVFSEHGVTAPLDLVVERADVGRATLYRNFPHRASLIEALLDRSLTSLEAYASEHAGRDDLLFLLFERIAARIAESPSMADYWRTMPHDDPIITAARERT</sequence>
<dbReference type="PANTHER" id="PTHR30055">
    <property type="entry name" value="HTH-TYPE TRANSCRIPTIONAL REGULATOR RUTR"/>
    <property type="match status" value="1"/>
</dbReference>
<dbReference type="Proteomes" id="UP000284006">
    <property type="component" value="Unassembled WGS sequence"/>
</dbReference>
<dbReference type="Gene3D" id="1.10.357.10">
    <property type="entry name" value="Tetracycline Repressor, domain 2"/>
    <property type="match status" value="1"/>
</dbReference>
<feature type="non-terminal residue" evidence="4">
    <location>
        <position position="120"/>
    </location>
</feature>
<evidence type="ECO:0000256" key="1">
    <source>
        <dbReference type="ARBA" id="ARBA00023125"/>
    </source>
</evidence>
<evidence type="ECO:0000313" key="5">
    <source>
        <dbReference type="Proteomes" id="UP000284006"/>
    </source>
</evidence>
<dbReference type="EMBL" id="QYUP01000188">
    <property type="protein sequence ID" value="RJG08467.1"/>
    <property type="molecule type" value="Genomic_DNA"/>
</dbReference>
<dbReference type="OrthoDB" id="5293556at2"/>
<evidence type="ECO:0000313" key="4">
    <source>
        <dbReference type="EMBL" id="RJG08467.1"/>
    </source>
</evidence>
<dbReference type="PRINTS" id="PR00455">
    <property type="entry name" value="HTHTETR"/>
</dbReference>
<evidence type="ECO:0000259" key="3">
    <source>
        <dbReference type="PROSITE" id="PS50977"/>
    </source>
</evidence>
<keyword evidence="1 2" id="KW-0238">DNA-binding</keyword>
<accession>A0A418X7N1</accession>
<reference evidence="4 5" key="1">
    <citation type="submission" date="2018-09" db="EMBL/GenBank/DDBJ databases">
        <authorList>
            <person name="Zhu H."/>
        </authorList>
    </citation>
    <scope>NUCLEOTIDE SEQUENCE [LARGE SCALE GENOMIC DNA]</scope>
    <source>
        <strain evidence="4 5">K1S02-61</strain>
    </source>
</reference>
<comment type="caution">
    <text evidence="4">The sequence shown here is derived from an EMBL/GenBank/DDBJ whole genome shotgun (WGS) entry which is preliminary data.</text>
</comment>
<organism evidence="4 5">
    <name type="scientific">Massilia cavernae</name>
    <dbReference type="NCBI Taxonomy" id="2320864"/>
    <lineage>
        <taxon>Bacteria</taxon>
        <taxon>Pseudomonadati</taxon>
        <taxon>Pseudomonadota</taxon>
        <taxon>Betaproteobacteria</taxon>
        <taxon>Burkholderiales</taxon>
        <taxon>Oxalobacteraceae</taxon>
        <taxon>Telluria group</taxon>
        <taxon>Massilia</taxon>
    </lineage>
</organism>
<feature type="DNA-binding region" description="H-T-H motif" evidence="2">
    <location>
        <begin position="31"/>
        <end position="50"/>
    </location>
</feature>
<dbReference type="Pfam" id="PF00440">
    <property type="entry name" value="TetR_N"/>
    <property type="match status" value="1"/>
</dbReference>
<evidence type="ECO:0000256" key="2">
    <source>
        <dbReference type="PROSITE-ProRule" id="PRU00335"/>
    </source>
</evidence>
<proteinExistence type="predicted"/>
<dbReference type="SUPFAM" id="SSF46689">
    <property type="entry name" value="Homeodomain-like"/>
    <property type="match status" value="1"/>
</dbReference>
<dbReference type="RefSeq" id="WP_147373989.1">
    <property type="nucleotide sequence ID" value="NZ_QYUP01000188.1"/>
</dbReference>
<dbReference type="InterPro" id="IPR050109">
    <property type="entry name" value="HTH-type_TetR-like_transc_reg"/>
</dbReference>
<dbReference type="GO" id="GO:0003700">
    <property type="term" value="F:DNA-binding transcription factor activity"/>
    <property type="evidence" value="ECO:0007669"/>
    <property type="project" value="TreeGrafter"/>
</dbReference>
<dbReference type="PROSITE" id="PS50977">
    <property type="entry name" value="HTH_TETR_2"/>
    <property type="match status" value="1"/>
</dbReference>
<dbReference type="InterPro" id="IPR001647">
    <property type="entry name" value="HTH_TetR"/>
</dbReference>
<dbReference type="AlphaFoldDB" id="A0A418X7N1"/>
<dbReference type="InterPro" id="IPR009057">
    <property type="entry name" value="Homeodomain-like_sf"/>
</dbReference>
<protein>
    <submittedName>
        <fullName evidence="4">TetR/AcrR family transcriptional regulator</fullName>
    </submittedName>
</protein>
<name>A0A418X7N1_9BURK</name>
<keyword evidence="5" id="KW-1185">Reference proteome</keyword>
<dbReference type="GO" id="GO:0000976">
    <property type="term" value="F:transcription cis-regulatory region binding"/>
    <property type="evidence" value="ECO:0007669"/>
    <property type="project" value="TreeGrafter"/>
</dbReference>
<dbReference type="PANTHER" id="PTHR30055:SF223">
    <property type="entry name" value="HTH-TYPE TRANSCRIPTIONAL REGULATOR UIDR"/>
    <property type="match status" value="1"/>
</dbReference>
<feature type="domain" description="HTH tetR-type" evidence="3">
    <location>
        <begin position="9"/>
        <end position="68"/>
    </location>
</feature>
<gene>
    <name evidence="4" type="ORF">D3872_23815</name>
</gene>